<dbReference type="EMBL" id="FOLM01000017">
    <property type="protein sequence ID" value="SFD50471.1"/>
    <property type="molecule type" value="Genomic_DNA"/>
</dbReference>
<name>A0A1I1SVU3_9ACTN</name>
<sequence length="122" mass="13153">MEDTEAALWTARALVLADLRACGLDRAEVVSRLDAALAHRRWWVGQWPEGAAFVPGLLAQDIQDALLETAGRWPACPRCTVHGQETPHCLDVQPELGPDPHWTCPATGAVLAPVGRLGEALT</sequence>
<dbReference type="Proteomes" id="UP000199207">
    <property type="component" value="Unassembled WGS sequence"/>
</dbReference>
<organism evidence="1 2">
    <name type="scientific">Streptomyces aidingensis</name>
    <dbReference type="NCBI Taxonomy" id="910347"/>
    <lineage>
        <taxon>Bacteria</taxon>
        <taxon>Bacillati</taxon>
        <taxon>Actinomycetota</taxon>
        <taxon>Actinomycetes</taxon>
        <taxon>Kitasatosporales</taxon>
        <taxon>Streptomycetaceae</taxon>
        <taxon>Streptomyces</taxon>
    </lineage>
</organism>
<protein>
    <submittedName>
        <fullName evidence="1">Uncharacterized protein</fullName>
    </submittedName>
</protein>
<gene>
    <name evidence="1" type="ORF">SAMN05421773_11767</name>
</gene>
<dbReference type="RefSeq" id="WP_093841020.1">
    <property type="nucleotide sequence ID" value="NZ_FOLM01000017.1"/>
</dbReference>
<keyword evidence="2" id="KW-1185">Reference proteome</keyword>
<evidence type="ECO:0000313" key="2">
    <source>
        <dbReference type="Proteomes" id="UP000199207"/>
    </source>
</evidence>
<reference evidence="1 2" key="1">
    <citation type="submission" date="2016-10" db="EMBL/GenBank/DDBJ databases">
        <authorList>
            <person name="de Groot N.N."/>
        </authorList>
    </citation>
    <scope>NUCLEOTIDE SEQUENCE [LARGE SCALE GENOMIC DNA]</scope>
    <source>
        <strain evidence="1 2">CGMCC 4.5739</strain>
    </source>
</reference>
<dbReference type="AlphaFoldDB" id="A0A1I1SVU3"/>
<accession>A0A1I1SVU3</accession>
<proteinExistence type="predicted"/>
<dbReference type="OrthoDB" id="5190667at2"/>
<dbReference type="STRING" id="910347.SAMN05421773_11767"/>
<evidence type="ECO:0000313" key="1">
    <source>
        <dbReference type="EMBL" id="SFD50471.1"/>
    </source>
</evidence>